<gene>
    <name evidence="2" type="ORF">UABAM_02118</name>
</gene>
<dbReference type="EMBL" id="AP019860">
    <property type="protein sequence ID" value="BBM83763.1"/>
    <property type="molecule type" value="Genomic_DNA"/>
</dbReference>
<feature type="transmembrane region" description="Helical" evidence="1">
    <location>
        <begin position="156"/>
        <end position="177"/>
    </location>
</feature>
<evidence type="ECO:0008006" key="4">
    <source>
        <dbReference type="Google" id="ProtNLM"/>
    </source>
</evidence>
<evidence type="ECO:0000313" key="2">
    <source>
        <dbReference type="EMBL" id="BBM83763.1"/>
    </source>
</evidence>
<keyword evidence="1" id="KW-0472">Membrane</keyword>
<evidence type="ECO:0000313" key="3">
    <source>
        <dbReference type="Proteomes" id="UP000326354"/>
    </source>
</evidence>
<feature type="transmembrane region" description="Helical" evidence="1">
    <location>
        <begin position="68"/>
        <end position="86"/>
    </location>
</feature>
<feature type="transmembrane region" description="Helical" evidence="1">
    <location>
        <begin position="214"/>
        <end position="234"/>
    </location>
</feature>
<dbReference type="Pfam" id="PF13646">
    <property type="entry name" value="HEAT_2"/>
    <property type="match status" value="2"/>
</dbReference>
<dbReference type="Proteomes" id="UP000326354">
    <property type="component" value="Chromosome"/>
</dbReference>
<feature type="transmembrane region" description="Helical" evidence="1">
    <location>
        <begin position="288"/>
        <end position="309"/>
    </location>
</feature>
<dbReference type="GO" id="GO:0016491">
    <property type="term" value="F:oxidoreductase activity"/>
    <property type="evidence" value="ECO:0007669"/>
    <property type="project" value="TreeGrafter"/>
</dbReference>
<dbReference type="Gene3D" id="1.25.40.10">
    <property type="entry name" value="Tetratricopeptide repeat domain"/>
    <property type="match status" value="1"/>
</dbReference>
<dbReference type="InterPro" id="IPR019734">
    <property type="entry name" value="TPR_rpt"/>
</dbReference>
<keyword evidence="1" id="KW-0812">Transmembrane</keyword>
<name>A0A5S9F344_UABAM</name>
<dbReference type="SUPFAM" id="SSF48371">
    <property type="entry name" value="ARM repeat"/>
    <property type="match status" value="2"/>
</dbReference>
<keyword evidence="3" id="KW-1185">Reference proteome</keyword>
<organism evidence="2 3">
    <name type="scientific">Uabimicrobium amorphum</name>
    <dbReference type="NCBI Taxonomy" id="2596890"/>
    <lineage>
        <taxon>Bacteria</taxon>
        <taxon>Pseudomonadati</taxon>
        <taxon>Planctomycetota</taxon>
        <taxon>Candidatus Uabimicrobiia</taxon>
        <taxon>Candidatus Uabimicrobiales</taxon>
        <taxon>Candidatus Uabimicrobiaceae</taxon>
        <taxon>Candidatus Uabimicrobium</taxon>
    </lineage>
</organism>
<dbReference type="SUPFAM" id="SSF48452">
    <property type="entry name" value="TPR-like"/>
    <property type="match status" value="1"/>
</dbReference>
<proteinExistence type="predicted"/>
<dbReference type="SMART" id="SM00567">
    <property type="entry name" value="EZ_HEAT"/>
    <property type="match status" value="5"/>
</dbReference>
<dbReference type="KEGG" id="uam:UABAM_02118"/>
<dbReference type="SMART" id="SM00028">
    <property type="entry name" value="TPR"/>
    <property type="match status" value="3"/>
</dbReference>
<dbReference type="PANTHER" id="PTHR12697:SF5">
    <property type="entry name" value="DEOXYHYPUSINE HYDROXYLASE"/>
    <property type="match status" value="1"/>
</dbReference>
<protein>
    <recommendedName>
        <fullName evidence="4">HEAT repeat domain-containing protein</fullName>
    </recommendedName>
</protein>
<feature type="transmembrane region" description="Helical" evidence="1">
    <location>
        <begin position="415"/>
        <end position="436"/>
    </location>
</feature>
<dbReference type="InterPro" id="IPR011990">
    <property type="entry name" value="TPR-like_helical_dom_sf"/>
</dbReference>
<accession>A0A5S9F344</accession>
<dbReference type="Gene3D" id="1.25.10.10">
    <property type="entry name" value="Leucine-rich Repeat Variant"/>
    <property type="match status" value="3"/>
</dbReference>
<dbReference type="InterPro" id="IPR011989">
    <property type="entry name" value="ARM-like"/>
</dbReference>
<feature type="transmembrane region" description="Helical" evidence="1">
    <location>
        <begin position="25"/>
        <end position="48"/>
    </location>
</feature>
<sequence>MENIYQTCQRCQQGKIARYPLKNRWINVSLMIFFVIAGYFFFTTAASVVADKLVDKEIPLTDPRWKQLLLTAILSAIVAIPAHYFYNILAHLRSWITKDCPYCEQGYIIAQRASNIQAIIYFFDLFLFQQILLPMFKTLTFQFLYKKRSQTHPIMLFAKFILYLSLFFGAIPFMVFLLGRDHLLGLIIAVFIMVYILALIFLGNEENRTYQKGTIFLVIPLYYVSMVEIFRWSWFLSAKDMSLIPDQSSFLWMGIENLIRTQLFMDLFEVYDLGITTMSATTFLTHSAIFATRLVIDVALIAMLIQMAVDSFQRARHYKFTGEKVENITEGETLTDLENLVRTGSPKNIHDVKENLEKVLDIVHQVKPYATSVQQVAHDEIDRKAAEECTVQIEKLPTPQKEEKQPYSIHFLQRILAIAFVCAWASSFSLGINSFIRNVISHEISLLMAAAEREQFKHDPIARQNFYLKALSKDETYHPARWKSVQTYLQMTDANLNLLDTDEALNNIEKYFEQIEHLRRSPQYEELYQQQVTELQPKAYRLRGLAFLLQNRIDLAIAELRRRQTLENRRLIFNVMLVQTSHNLFEQNSRELLENAYVALGFDQENPSALYAELLQSIIDGNGNKWYEVLYQLKYIFKNRKIDNPQLRQKFSLYLAQAAMRQGSDHYATSEKYFGEVLSAQPQNLEAVLGLANLYRLQKKYKQMDDLLLSLPQSARNSSYEGYLLATYILLGKKQSALELLDHIDRYPVRKHLKGYVTKYLAQNLPSQSLEDATFSWDISLSKQQQTIAYFYLALQNIRQKSFGKAVNYLRRVISLGQTQLLEYHQSKIEFENLQILLEGKSYQADLFFDRQYFSQLNTLIYRELQNIISPEKKAIEGLKLIMQSPYQANKKRAIRALTVQQIVSPKNFIPFLTQAIQESDNELKKIALEGMVAIQKVSVVAKEHVEKELQNPREDIRLLCIKVFAQWGKEGIEPLAKSLQNDNTYVRRDAAYALAQLGTAAKNVTQELQNLLKDNESMVRFAAFMALRQIGAPHNEQALTTTALEHQDGDLRLAALSEIEKYYNSLFVKHKQDLVPFLSKTLLHDKDGQNRKWAALRLIIYKDSQILNDAKLSSSLEEKTKLALSSNNLDEKLQMAIWLVNTYELWQQDKTPAINTVLQRWKIGSSKDQRRVIGSILSQIVSIDKNLLLLRAAFQQQNSHVLDAAQLMIEEMVREQNFSQIALPLITFCSKVIQQKNQSKRQRAISCIQFALRKKPKIAMPVCLQFLQNSREIVRNSFAKAITSIQKPYLWKTADIKSIFRGLNKNISQKATCKVAHHFRLQHPRLFTTYAKLLQHRDAEIVRSCIDLIILYKNKPQIDKIFSQLATAVENKPQISEHLFPQWASISTVEDCYQIAQSYSYATHKFPQIVLELQQKRNLPQNQITKFLFMWMKGKNKQAAINATAMLPKLKVWPVEAMSNLLDLAQANDEEISSEAQRVLLEMTSMYNVEDIRISLQDPSPKIRSAAVKAVGKMGLRAKTLFPVVRKLINDDSKQVQEAVIIVFAQLGKMVLPLIEDALQSDVAREKRNAIASLHNMAPKKAEIAIKTIAKHIGSKEDNFTLLFLQALEKHTTIRFQPLVLPTLQKMTLRSEETRIIYWNLMHVIGEKQIALINLTELLEVSQDNSLKILQRLINISPQYVTTYLKRAMRERYHRIGAKQAMHTLTQMKSVTGVKIILEEMAKDSNPLVRRKAEEVIDILLNKSPQDN</sequence>
<evidence type="ECO:0000256" key="1">
    <source>
        <dbReference type="SAM" id="Phobius"/>
    </source>
</evidence>
<feature type="transmembrane region" description="Helical" evidence="1">
    <location>
        <begin position="183"/>
        <end position="202"/>
    </location>
</feature>
<reference evidence="2 3" key="1">
    <citation type="submission" date="2019-08" db="EMBL/GenBank/DDBJ databases">
        <title>Complete genome sequence of Candidatus Uab amorphum.</title>
        <authorList>
            <person name="Shiratori T."/>
            <person name="Suzuki S."/>
            <person name="Kakizawa Y."/>
            <person name="Ishida K."/>
        </authorList>
    </citation>
    <scope>NUCLEOTIDE SEQUENCE [LARGE SCALE GENOMIC DNA]</scope>
    <source>
        <strain evidence="2 3">SRT547</strain>
    </source>
</reference>
<dbReference type="InterPro" id="IPR004155">
    <property type="entry name" value="PBS_lyase_HEAT"/>
</dbReference>
<dbReference type="InterPro" id="IPR016024">
    <property type="entry name" value="ARM-type_fold"/>
</dbReference>
<keyword evidence="1" id="KW-1133">Transmembrane helix</keyword>
<dbReference type="RefSeq" id="WP_173013239.1">
    <property type="nucleotide sequence ID" value="NZ_AP019860.1"/>
</dbReference>
<dbReference type="PANTHER" id="PTHR12697">
    <property type="entry name" value="PBS LYASE HEAT-LIKE PROTEIN"/>
    <property type="match status" value="1"/>
</dbReference>